<name>A0A6N7XDL9_9FIRM</name>
<dbReference type="EMBL" id="VUNE01000001">
    <property type="protein sequence ID" value="MST61379.1"/>
    <property type="molecule type" value="Genomic_DNA"/>
</dbReference>
<dbReference type="InterPro" id="IPR013783">
    <property type="entry name" value="Ig-like_fold"/>
</dbReference>
<evidence type="ECO:0000313" key="4">
    <source>
        <dbReference type="EMBL" id="MST61379.1"/>
    </source>
</evidence>
<sequence length="310" mass="34211">MRSIKNSSLILLIFMIIFSFTINSVYAKEAKSSQDTGSISIVKLLNKENGKSAIPVSGSVFGLIKIGDEEIGNEKKESLAKKLESMSLEQIQKEYESKGKMVISSATDNKGETVVSNLSVGSYYVAEITKVGNLWKKSNQTSPLIVNVEKTSKLVKVYTKSTVPPKGKELSVKKVWVGNKLKMIQVYLYANGQKVDEVELSESNGWTYTFKSLKEKSVNGKEIIYSVKEEVPSGYTSEIKENSPNEFVITNTEKSSGGEPKQQNRSSSDTGGKIGSIIKTGDWKVYLIIGVGIVLMALGYKVYRKKPDKK</sequence>
<protein>
    <submittedName>
        <fullName evidence="4">Cna B-type domain-containing protein</fullName>
    </submittedName>
</protein>
<evidence type="ECO:0000256" key="1">
    <source>
        <dbReference type="SAM" id="MobiDB-lite"/>
    </source>
</evidence>
<feature type="region of interest" description="Disordered" evidence="1">
    <location>
        <begin position="251"/>
        <end position="271"/>
    </location>
</feature>
<dbReference type="SUPFAM" id="SSF49478">
    <property type="entry name" value="Cna protein B-type domain"/>
    <property type="match status" value="1"/>
</dbReference>
<feature type="compositionally biased region" description="Polar residues" evidence="1">
    <location>
        <begin position="251"/>
        <end position="265"/>
    </location>
</feature>
<dbReference type="Proteomes" id="UP000440713">
    <property type="component" value="Unassembled WGS sequence"/>
</dbReference>
<reference evidence="4 5" key="1">
    <citation type="submission" date="2019-08" db="EMBL/GenBank/DDBJ databases">
        <title>In-depth cultivation of the pig gut microbiome towards novel bacterial diversity and tailored functional studies.</title>
        <authorList>
            <person name="Wylensek D."/>
            <person name="Hitch T.C.A."/>
            <person name="Clavel T."/>
        </authorList>
    </citation>
    <scope>NUCLEOTIDE SEQUENCE [LARGE SCALE GENOMIC DNA]</scope>
    <source>
        <strain evidence="4 5">WCA-SAB-591-4A-A</strain>
    </source>
</reference>
<dbReference type="Gene3D" id="2.60.40.1140">
    <property type="entry name" value="Collagen-binding surface protein Cna, B-type domain"/>
    <property type="match status" value="1"/>
</dbReference>
<comment type="caution">
    <text evidence="4">The sequence shown here is derived from an EMBL/GenBank/DDBJ whole genome shotgun (WGS) entry which is preliminary data.</text>
</comment>
<feature type="domain" description="CNA-B" evidence="3">
    <location>
        <begin position="171"/>
        <end position="252"/>
    </location>
</feature>
<gene>
    <name evidence="4" type="ORF">FYJ71_00085</name>
</gene>
<organism evidence="4 5">
    <name type="scientific">Peptostreptococcus porci</name>
    <dbReference type="NCBI Taxonomy" id="2652282"/>
    <lineage>
        <taxon>Bacteria</taxon>
        <taxon>Bacillati</taxon>
        <taxon>Bacillota</taxon>
        <taxon>Clostridia</taxon>
        <taxon>Peptostreptococcales</taxon>
        <taxon>Peptostreptococcaceae</taxon>
        <taxon>Peptostreptococcus</taxon>
    </lineage>
</organism>
<keyword evidence="2" id="KW-0472">Membrane</keyword>
<dbReference type="CDD" id="cd00222">
    <property type="entry name" value="CollagenBindB"/>
    <property type="match status" value="1"/>
</dbReference>
<dbReference type="Pfam" id="PF05738">
    <property type="entry name" value="Cna_B"/>
    <property type="match status" value="1"/>
</dbReference>
<keyword evidence="2" id="KW-0812">Transmembrane</keyword>
<proteinExistence type="predicted"/>
<dbReference type="Gene3D" id="2.60.40.10">
    <property type="entry name" value="Immunoglobulins"/>
    <property type="match status" value="1"/>
</dbReference>
<evidence type="ECO:0000256" key="2">
    <source>
        <dbReference type="SAM" id="Phobius"/>
    </source>
</evidence>
<dbReference type="InterPro" id="IPR008454">
    <property type="entry name" value="Collagen-bd_Cna-like_B-typ_dom"/>
</dbReference>
<evidence type="ECO:0000259" key="3">
    <source>
        <dbReference type="Pfam" id="PF05738"/>
    </source>
</evidence>
<dbReference type="RefSeq" id="WP_154536826.1">
    <property type="nucleotide sequence ID" value="NZ_JAXDWS010000020.1"/>
</dbReference>
<keyword evidence="2" id="KW-1133">Transmembrane helix</keyword>
<keyword evidence="5" id="KW-1185">Reference proteome</keyword>
<dbReference type="AlphaFoldDB" id="A0A6N7XDL9"/>
<feature type="transmembrane region" description="Helical" evidence="2">
    <location>
        <begin position="283"/>
        <end position="303"/>
    </location>
</feature>
<accession>A0A6N7XDL9</accession>
<evidence type="ECO:0000313" key="5">
    <source>
        <dbReference type="Proteomes" id="UP000440713"/>
    </source>
</evidence>